<dbReference type="Proteomes" id="UP000823674">
    <property type="component" value="Chromosome A09"/>
</dbReference>
<feature type="chain" id="PRO_5046339675" evidence="2">
    <location>
        <begin position="26"/>
        <end position="919"/>
    </location>
</feature>
<evidence type="ECO:0000313" key="4">
    <source>
        <dbReference type="Proteomes" id="UP000823674"/>
    </source>
</evidence>
<proteinExistence type="predicted"/>
<accession>A0ABQ7LLT0</accession>
<evidence type="ECO:0000256" key="2">
    <source>
        <dbReference type="SAM" id="SignalP"/>
    </source>
</evidence>
<keyword evidence="2" id="KW-0732">Signal</keyword>
<gene>
    <name evidence="3" type="primary">A09p081740.1_BraROA</name>
    <name evidence="3" type="ORF">IGI04_038999</name>
</gene>
<evidence type="ECO:0000313" key="3">
    <source>
        <dbReference type="EMBL" id="KAG5387529.1"/>
    </source>
</evidence>
<reference evidence="3 4" key="1">
    <citation type="submission" date="2021-03" db="EMBL/GenBank/DDBJ databases">
        <authorList>
            <person name="King G.J."/>
            <person name="Bancroft I."/>
            <person name="Baten A."/>
            <person name="Bloomfield J."/>
            <person name="Borpatragohain P."/>
            <person name="He Z."/>
            <person name="Irish N."/>
            <person name="Irwin J."/>
            <person name="Liu K."/>
            <person name="Mauleon R.P."/>
            <person name="Moore J."/>
            <person name="Morris R."/>
            <person name="Ostergaard L."/>
            <person name="Wang B."/>
            <person name="Wells R."/>
        </authorList>
    </citation>
    <scope>NUCLEOTIDE SEQUENCE [LARGE SCALE GENOMIC DNA]</scope>
    <source>
        <strain evidence="3">R-o-18</strain>
        <tissue evidence="3">Leaf</tissue>
    </source>
</reference>
<dbReference type="EMBL" id="JADBGQ010000008">
    <property type="protein sequence ID" value="KAG5387529.1"/>
    <property type="molecule type" value="Genomic_DNA"/>
</dbReference>
<comment type="caution">
    <text evidence="3">The sequence shown here is derived from an EMBL/GenBank/DDBJ whole genome shotgun (WGS) entry which is preliminary data.</text>
</comment>
<sequence length="919" mass="90088">MELKSVTCLILSLVLLNLSVECVLGDGSVVGPVRFRDDDCRWGRRCGGRGRFGRGGGGGFGGGGGRGGGAGHGGGFGAGGGIGGGAGGGVGGGGGAGGGGGGGIGGGSGHGGGFGAGGGVGGGAGGGIGGGGGAGGGGGGGIGGGSGHGGGFGAGGGVGGGAGGGLGGGGGAGGGGGGGVGGGSGHGGGFGAGGGIGGGAGGGIGGGGGAGGGGGGGGGIGGGSGHGGGFGAGGGVGGGELAGVEAVVLGEDPAMVVDLEREEESVVVEELVVEVCGGGGGGGGGAGGGGFGAGGGVGGGAGGGVGGGGGLGGGGGAGGGHGIGHGGGGGFGIGIGIGVGVGGGSGQGFGSGSGSAGGGHLKKRSLGRTQVKTPPPLASLDAGEAFCRRRRVLCSVSHSLLISVSYIVVFSPCVSILVVSTIAISPDLLIATSFHVTLLVATASPSRLLITAQPLKANRSTRSTHVVCGLVGSTHMLVLTESPLDTRPKPPLFGPFPSPVIVKVTRQVPSPPKRLVSPPTPNLEPLDENLHRGFKSERSLDRNIHIVVVGVLSLGFVESHEFRYGNSGTQFLSLFPALVPSWNSVKSIYSPPPRHLSPPTTHLCFAFPFNYRSSSTVRFTPSLRSSSPYQLLVPNPHKSLDMSFQSVAMELRFSSGLDESHGSRYGNIGVHLLIWISVRSPSCLIVKSIASHRPRPLVTPIPSASRWYSTDTCFGLNQNYLRSLNVLIIIYLSHQSSSEASCLSMVRRASVQRVHLAQSRDVELKLPLFVHSSQVSRVSFSSEFVTGAFRVQDPAYLFVSSKSRTLLLSVSDEIHVVSSGNIEVGVRAVHARSTSFQTWQFGLINVACDYFMLVVVAYSGTHPLLPTVLHLSSKSLLLALLSLGLVFVFYDVLQTVEDPSGYYLVTVEQSSGCNRLNSF</sequence>
<keyword evidence="4" id="KW-1185">Reference proteome</keyword>
<name>A0ABQ7LLT0_BRACM</name>
<protein>
    <submittedName>
        <fullName evidence="3">Uncharacterized protein</fullName>
    </submittedName>
</protein>
<feature type="signal peptide" evidence="2">
    <location>
        <begin position="1"/>
        <end position="25"/>
    </location>
</feature>
<organism evidence="3 4">
    <name type="scientific">Brassica rapa subsp. trilocularis</name>
    <dbReference type="NCBI Taxonomy" id="1813537"/>
    <lineage>
        <taxon>Eukaryota</taxon>
        <taxon>Viridiplantae</taxon>
        <taxon>Streptophyta</taxon>
        <taxon>Embryophyta</taxon>
        <taxon>Tracheophyta</taxon>
        <taxon>Spermatophyta</taxon>
        <taxon>Magnoliopsida</taxon>
        <taxon>eudicotyledons</taxon>
        <taxon>Gunneridae</taxon>
        <taxon>Pentapetalae</taxon>
        <taxon>rosids</taxon>
        <taxon>malvids</taxon>
        <taxon>Brassicales</taxon>
        <taxon>Brassicaceae</taxon>
        <taxon>Brassiceae</taxon>
        <taxon>Brassica</taxon>
    </lineage>
</organism>
<evidence type="ECO:0000256" key="1">
    <source>
        <dbReference type="SAM" id="MobiDB-lite"/>
    </source>
</evidence>
<feature type="region of interest" description="Disordered" evidence="1">
    <location>
        <begin position="351"/>
        <end position="374"/>
    </location>
</feature>